<dbReference type="Gene3D" id="3.40.50.300">
    <property type="entry name" value="P-loop containing nucleotide triphosphate hydrolases"/>
    <property type="match status" value="1"/>
</dbReference>
<accession>A0A4V2KVX7</accession>
<dbReference type="GO" id="GO:0016887">
    <property type="term" value="F:ATP hydrolysis activity"/>
    <property type="evidence" value="ECO:0007669"/>
    <property type="project" value="InterPro"/>
</dbReference>
<dbReference type="InterPro" id="IPR030947">
    <property type="entry name" value="EcfA_1"/>
</dbReference>
<keyword evidence="8" id="KW-0472">Membrane</keyword>
<proteinExistence type="inferred from homology"/>
<dbReference type="InterPro" id="IPR003593">
    <property type="entry name" value="AAA+_ATPase"/>
</dbReference>
<keyword evidence="5" id="KW-0547">Nucleotide-binding</keyword>
<dbReference type="SMART" id="SM00382">
    <property type="entry name" value="AAA"/>
    <property type="match status" value="1"/>
</dbReference>
<keyword evidence="7" id="KW-1278">Translocase</keyword>
<reference evidence="10 11" key="1">
    <citation type="journal article" date="2019" name="Sci. Transl. Med.">
        <title>Quorum sensing between bacterial species on the skin protects against epidermal injury in atopic dermatitis.</title>
        <authorList>
            <person name="Williams M.R."/>
        </authorList>
    </citation>
    <scope>NUCLEOTIDE SEQUENCE [LARGE SCALE GENOMIC DNA]</scope>
    <source>
        <strain evidence="10 11">E7</strain>
    </source>
</reference>
<dbReference type="InterPro" id="IPR003439">
    <property type="entry name" value="ABC_transporter-like_ATP-bd"/>
</dbReference>
<gene>
    <name evidence="10" type="ORF">EQ812_00250</name>
</gene>
<evidence type="ECO:0000256" key="3">
    <source>
        <dbReference type="ARBA" id="ARBA00022448"/>
    </source>
</evidence>
<evidence type="ECO:0000256" key="5">
    <source>
        <dbReference type="ARBA" id="ARBA00022741"/>
    </source>
</evidence>
<dbReference type="EMBL" id="SCHB01000001">
    <property type="protein sequence ID" value="TBW73264.1"/>
    <property type="molecule type" value="Genomic_DNA"/>
</dbReference>
<comment type="subcellular location">
    <subcellularLocation>
        <location evidence="1">Cell membrane</location>
        <topology evidence="1">Peripheral membrane protein</topology>
    </subcellularLocation>
</comment>
<dbReference type="PANTHER" id="PTHR43553">
    <property type="entry name" value="HEAVY METAL TRANSPORTER"/>
    <property type="match status" value="1"/>
</dbReference>
<keyword evidence="4" id="KW-1003">Cell membrane</keyword>
<evidence type="ECO:0000313" key="11">
    <source>
        <dbReference type="Proteomes" id="UP000293637"/>
    </source>
</evidence>
<dbReference type="PANTHER" id="PTHR43553:SF24">
    <property type="entry name" value="ENERGY-COUPLING FACTOR TRANSPORTER ATP-BINDING PROTEIN ECFA1"/>
    <property type="match status" value="1"/>
</dbReference>
<name>A0A4V2KVX7_STALU</name>
<dbReference type="InterPro" id="IPR027417">
    <property type="entry name" value="P-loop_NTPase"/>
</dbReference>
<dbReference type="AlphaFoldDB" id="A0A4V2KVX7"/>
<evidence type="ECO:0000256" key="1">
    <source>
        <dbReference type="ARBA" id="ARBA00004202"/>
    </source>
</evidence>
<organism evidence="10 11">
    <name type="scientific">Staphylococcus lugdunensis</name>
    <dbReference type="NCBI Taxonomy" id="28035"/>
    <lineage>
        <taxon>Bacteria</taxon>
        <taxon>Bacillati</taxon>
        <taxon>Bacillota</taxon>
        <taxon>Bacilli</taxon>
        <taxon>Bacillales</taxon>
        <taxon>Staphylococcaceae</taxon>
        <taxon>Staphylococcus</taxon>
    </lineage>
</organism>
<evidence type="ECO:0000256" key="4">
    <source>
        <dbReference type="ARBA" id="ARBA00022475"/>
    </source>
</evidence>
<dbReference type="FunFam" id="3.40.50.300:FF:000224">
    <property type="entry name" value="Energy-coupling factor transporter ATP-binding protein EcfA"/>
    <property type="match status" value="1"/>
</dbReference>
<dbReference type="InterPro" id="IPR015856">
    <property type="entry name" value="ABC_transpr_CbiO/EcfA_su"/>
</dbReference>
<evidence type="ECO:0000259" key="9">
    <source>
        <dbReference type="PROSITE" id="PS50893"/>
    </source>
</evidence>
<sequence>MAMEENIIKFKDVSFQYQSDTAFTLDHVSFNIPKGKWTTIVGHNGSGKSTLAKLMVGIEQANEGQIFYNNHLINAQNLQDIRKHIGIVLQNPENQFVGSIVKYDVAFGLENHSVPHDNMHRIVKQVLSDVNMLDYADSEPQSLSGGQKQRVAIAGVLALGPSVIILDEADSMLDPKAREDLFELVKRVQQEKNITIISITHDLTEAMDSDYVIVMNKGTVYQAGIPETIFSSQHGLLDIGLDLPFVMKIAQQLEVSNRYITYEGLVDKL</sequence>
<evidence type="ECO:0000313" key="10">
    <source>
        <dbReference type="EMBL" id="TBW73264.1"/>
    </source>
</evidence>
<dbReference type="InterPro" id="IPR050095">
    <property type="entry name" value="ECF_ABC_transporter_ATP-bd"/>
</dbReference>
<dbReference type="InterPro" id="IPR017871">
    <property type="entry name" value="ABC_transporter-like_CS"/>
</dbReference>
<dbReference type="GO" id="GO:0043190">
    <property type="term" value="C:ATP-binding cassette (ABC) transporter complex"/>
    <property type="evidence" value="ECO:0007669"/>
    <property type="project" value="TreeGrafter"/>
</dbReference>
<dbReference type="GO" id="GO:0005524">
    <property type="term" value="F:ATP binding"/>
    <property type="evidence" value="ECO:0007669"/>
    <property type="project" value="UniProtKB-KW"/>
</dbReference>
<comment type="caution">
    <text evidence="10">The sequence shown here is derived from an EMBL/GenBank/DDBJ whole genome shotgun (WGS) entry which is preliminary data.</text>
</comment>
<dbReference type="RefSeq" id="WP_002492265.1">
    <property type="nucleotide sequence ID" value="NZ_AP021848.1"/>
</dbReference>
<dbReference type="SUPFAM" id="SSF52540">
    <property type="entry name" value="P-loop containing nucleoside triphosphate hydrolases"/>
    <property type="match status" value="1"/>
</dbReference>
<keyword evidence="3" id="KW-0813">Transport</keyword>
<dbReference type="GO" id="GO:0015087">
    <property type="term" value="F:cobalt ion transmembrane transporter activity"/>
    <property type="evidence" value="ECO:0007669"/>
    <property type="project" value="UniProtKB-ARBA"/>
</dbReference>
<dbReference type="GeneID" id="58091494"/>
<evidence type="ECO:0000256" key="8">
    <source>
        <dbReference type="ARBA" id="ARBA00023136"/>
    </source>
</evidence>
<dbReference type="NCBIfam" id="TIGR04520">
    <property type="entry name" value="ECF_ATPase_1"/>
    <property type="match status" value="1"/>
</dbReference>
<evidence type="ECO:0000256" key="6">
    <source>
        <dbReference type="ARBA" id="ARBA00022840"/>
    </source>
</evidence>
<feature type="domain" description="ABC transporter" evidence="9">
    <location>
        <begin position="8"/>
        <end position="242"/>
    </location>
</feature>
<dbReference type="Pfam" id="PF00005">
    <property type="entry name" value="ABC_tran"/>
    <property type="match status" value="1"/>
</dbReference>
<dbReference type="GO" id="GO:0042626">
    <property type="term" value="F:ATPase-coupled transmembrane transporter activity"/>
    <property type="evidence" value="ECO:0007669"/>
    <property type="project" value="TreeGrafter"/>
</dbReference>
<dbReference type="Proteomes" id="UP000293637">
    <property type="component" value="Unassembled WGS sequence"/>
</dbReference>
<dbReference type="CDD" id="cd03225">
    <property type="entry name" value="ABC_cobalt_CbiO_domain1"/>
    <property type="match status" value="1"/>
</dbReference>
<evidence type="ECO:0000256" key="7">
    <source>
        <dbReference type="ARBA" id="ARBA00022967"/>
    </source>
</evidence>
<dbReference type="PROSITE" id="PS50893">
    <property type="entry name" value="ABC_TRANSPORTER_2"/>
    <property type="match status" value="1"/>
</dbReference>
<dbReference type="PROSITE" id="PS00211">
    <property type="entry name" value="ABC_TRANSPORTER_1"/>
    <property type="match status" value="1"/>
</dbReference>
<comment type="similarity">
    <text evidence="2">Belongs to the ABC transporter superfamily.</text>
</comment>
<dbReference type="NCBIfam" id="NF010167">
    <property type="entry name" value="PRK13648.1"/>
    <property type="match status" value="1"/>
</dbReference>
<protein>
    <submittedName>
        <fullName evidence="10">Energy-coupling factor transporter ATPase</fullName>
    </submittedName>
</protein>
<keyword evidence="6" id="KW-0067">ATP-binding</keyword>
<evidence type="ECO:0000256" key="2">
    <source>
        <dbReference type="ARBA" id="ARBA00005417"/>
    </source>
</evidence>